<comment type="caution">
    <text evidence="4">The sequence shown here is derived from an EMBL/GenBank/DDBJ whole genome shotgun (WGS) entry which is preliminary data.</text>
</comment>
<dbReference type="InterPro" id="IPR059020">
    <property type="entry name" value="CapW_CTD"/>
</dbReference>
<feature type="domain" description="DNA-binding transcriptional repressor CapW C-terminal dimerisation" evidence="2">
    <location>
        <begin position="212"/>
        <end position="277"/>
    </location>
</feature>
<feature type="domain" description="DNA-binding transcriptional repressor CapW winged helix-turn-helix" evidence="3">
    <location>
        <begin position="10"/>
        <end position="89"/>
    </location>
</feature>
<dbReference type="RefSeq" id="WP_133821877.1">
    <property type="nucleotide sequence ID" value="NZ_SNZH01000028.1"/>
</dbReference>
<dbReference type="Pfam" id="PF26109">
    <property type="entry name" value="WHD_BrxR"/>
    <property type="match status" value="1"/>
</dbReference>
<proteinExistence type="predicted"/>
<organism evidence="4 5">
    <name type="scientific">Tahibacter aquaticus</name>
    <dbReference type="NCBI Taxonomy" id="520092"/>
    <lineage>
        <taxon>Bacteria</taxon>
        <taxon>Pseudomonadati</taxon>
        <taxon>Pseudomonadota</taxon>
        <taxon>Gammaproteobacteria</taxon>
        <taxon>Lysobacterales</taxon>
        <taxon>Rhodanobacteraceae</taxon>
        <taxon>Tahibacter</taxon>
    </lineage>
</organism>
<sequence length="284" mass="32485">MDIDHLRWSVIQRLAFMEQRLFWTGRFNKSDLIDRFSVSGAQANADVAYYQRSADGNMAYDAGQKAFIASPDFSPRIMEPDARAYLSQLLLLADEAISLRETWLGTVPSHAAIPKVRRRLDPQILRAVVQAIHGRRAVKVVYQSLSNPEPTERWIAPHALAFDGFRWHARAWCYTRSTFVDMVLARLLSVSESRPAEIDGALDRAWNQTQILELGPHPDLSVAQKKAIERDYGMENGMIEVPMRISLIYYFERQLCLDIPGLPPERQQVILLNSEEVEKSKRGF</sequence>
<reference evidence="4 5" key="1">
    <citation type="submission" date="2019-03" db="EMBL/GenBank/DDBJ databases">
        <title>Genomic Encyclopedia of Type Strains, Phase IV (KMG-IV): sequencing the most valuable type-strain genomes for metagenomic binning, comparative biology and taxonomic classification.</title>
        <authorList>
            <person name="Goeker M."/>
        </authorList>
    </citation>
    <scope>NUCLEOTIDE SEQUENCE [LARGE SCALE GENOMIC DNA]</scope>
    <source>
        <strain evidence="4 5">DSM 21667</strain>
    </source>
</reference>
<keyword evidence="5" id="KW-1185">Reference proteome</keyword>
<dbReference type="PROSITE" id="PS52050">
    <property type="entry name" value="WYL"/>
    <property type="match status" value="1"/>
</dbReference>
<evidence type="ECO:0000313" key="4">
    <source>
        <dbReference type="EMBL" id="TDR36586.1"/>
    </source>
</evidence>
<dbReference type="Proteomes" id="UP000295293">
    <property type="component" value="Unassembled WGS sequence"/>
</dbReference>
<dbReference type="Pfam" id="PF26107">
    <property type="entry name" value="BrxR_CTD"/>
    <property type="match status" value="1"/>
</dbReference>
<gene>
    <name evidence="4" type="ORF">DFR29_1287</name>
</gene>
<dbReference type="OrthoDB" id="9807255at2"/>
<dbReference type="InterPro" id="IPR026881">
    <property type="entry name" value="WYL_dom"/>
</dbReference>
<name>A0A4R6YIB9_9GAMM</name>
<dbReference type="AlphaFoldDB" id="A0A4R6YIB9"/>
<dbReference type="GO" id="GO:0003677">
    <property type="term" value="F:DNA binding"/>
    <property type="evidence" value="ECO:0007669"/>
    <property type="project" value="UniProtKB-KW"/>
</dbReference>
<keyword evidence="4" id="KW-0238">DNA-binding</keyword>
<dbReference type="Pfam" id="PF13280">
    <property type="entry name" value="WYL"/>
    <property type="match status" value="1"/>
</dbReference>
<dbReference type="EMBL" id="SNZH01000028">
    <property type="protein sequence ID" value="TDR36586.1"/>
    <property type="molecule type" value="Genomic_DNA"/>
</dbReference>
<accession>A0A4R6YIB9</accession>
<dbReference type="InterPro" id="IPR059019">
    <property type="entry name" value="WHD_CapW"/>
</dbReference>
<feature type="domain" description="WYL" evidence="1">
    <location>
        <begin position="124"/>
        <end position="190"/>
    </location>
</feature>
<evidence type="ECO:0000259" key="2">
    <source>
        <dbReference type="Pfam" id="PF26107"/>
    </source>
</evidence>
<dbReference type="InterPro" id="IPR016634">
    <property type="entry name" value="CapW-like"/>
</dbReference>
<dbReference type="PIRSF" id="PIRSF015558">
    <property type="entry name" value="Txn_reg_DeoR_prd"/>
    <property type="match status" value="1"/>
</dbReference>
<evidence type="ECO:0000259" key="1">
    <source>
        <dbReference type="Pfam" id="PF13280"/>
    </source>
</evidence>
<protein>
    <submittedName>
        <fullName evidence="4">Putative DNA-binding transcriptional regulator YafY</fullName>
    </submittedName>
</protein>
<evidence type="ECO:0000259" key="3">
    <source>
        <dbReference type="Pfam" id="PF26109"/>
    </source>
</evidence>
<evidence type="ECO:0000313" key="5">
    <source>
        <dbReference type="Proteomes" id="UP000295293"/>
    </source>
</evidence>